<name>A0A0Q0EIF1_9PSED</name>
<dbReference type="RefSeq" id="WP_024677871.1">
    <property type="nucleotide sequence ID" value="NZ_JYHK01000205.1"/>
</dbReference>
<reference evidence="1 2" key="1">
    <citation type="submission" date="2015-09" db="EMBL/GenBank/DDBJ databases">
        <title>Genome announcement of multiple Pseudomonas syringae strains.</title>
        <authorList>
            <person name="Thakur S."/>
            <person name="Wang P.W."/>
            <person name="Gong Y."/>
            <person name="Weir B.S."/>
            <person name="Guttman D.S."/>
        </authorList>
    </citation>
    <scope>NUCLEOTIDE SEQUENCE [LARGE SCALE GENOMIC DNA]</scope>
    <source>
        <strain evidence="1 2">ICMP3963</strain>
    </source>
</reference>
<accession>A0A0Q0EIF1</accession>
<dbReference type="PATRIC" id="fig|251703.9.peg.3842"/>
<comment type="caution">
    <text evidence="1">The sequence shown here is derived from an EMBL/GenBank/DDBJ whole genome shotgun (WGS) entry which is preliminary data.</text>
</comment>
<gene>
    <name evidence="1" type="ORF">ALO40_02759</name>
</gene>
<sequence length="181" mass="19631">MNSVLSARDPRWSDPAHSSIVLMVVLQSTKDIYGEIPFAASAEDPEPHGIELFNRAVAGEFGEILEPTEQMVLAQVMGLREDYSATATARINEVAATVDMLQDSVSLNMASEEQSNSLPALQAELSALRLYRVQLAQLDKLEGYPMNFEWPAPPAKPFICVQPPEEQVAISGVSEGASPTS</sequence>
<evidence type="ECO:0000313" key="2">
    <source>
        <dbReference type="Proteomes" id="UP000050317"/>
    </source>
</evidence>
<dbReference type="AlphaFoldDB" id="A0A0Q0EIF1"/>
<organism evidence="1 2">
    <name type="scientific">Pseudomonas syringae pv. viburni</name>
    <dbReference type="NCBI Taxonomy" id="251703"/>
    <lineage>
        <taxon>Bacteria</taxon>
        <taxon>Pseudomonadati</taxon>
        <taxon>Pseudomonadota</taxon>
        <taxon>Gammaproteobacteria</taxon>
        <taxon>Pseudomonadales</taxon>
        <taxon>Pseudomonadaceae</taxon>
        <taxon>Pseudomonas</taxon>
    </lineage>
</organism>
<proteinExistence type="predicted"/>
<dbReference type="EMBL" id="LJRR01000282">
    <property type="protein sequence ID" value="KPZ13887.1"/>
    <property type="molecule type" value="Genomic_DNA"/>
</dbReference>
<dbReference type="Proteomes" id="UP000050317">
    <property type="component" value="Unassembled WGS sequence"/>
</dbReference>
<evidence type="ECO:0000313" key="1">
    <source>
        <dbReference type="EMBL" id="KPZ13887.1"/>
    </source>
</evidence>
<protein>
    <submittedName>
        <fullName evidence="1">Tail fiber assembly domain protein</fullName>
    </submittedName>
</protein>